<evidence type="ECO:0000256" key="18">
    <source>
        <dbReference type="ARBA" id="ARBA00048151"/>
    </source>
</evidence>
<dbReference type="EMBL" id="MFNE01000052">
    <property type="protein sequence ID" value="OGG93314.1"/>
    <property type="molecule type" value="Genomic_DNA"/>
</dbReference>
<dbReference type="InterPro" id="IPR036485">
    <property type="entry name" value="Glu_synth_asu_C_sf"/>
</dbReference>
<dbReference type="PANTHER" id="PTHR11938">
    <property type="entry name" value="FAD NADPH DEHYDROGENASE/OXIDOREDUCTASE"/>
    <property type="match status" value="1"/>
</dbReference>
<dbReference type="GO" id="GO:0046872">
    <property type="term" value="F:metal ion binding"/>
    <property type="evidence" value="ECO:0007669"/>
    <property type="project" value="UniProtKB-KW"/>
</dbReference>
<evidence type="ECO:0000256" key="5">
    <source>
        <dbReference type="ARBA" id="ARBA00012079"/>
    </source>
</evidence>
<keyword evidence="16" id="KW-0003">3Fe-4S</keyword>
<evidence type="ECO:0000256" key="4">
    <source>
        <dbReference type="ARBA" id="ARBA00009716"/>
    </source>
</evidence>
<dbReference type="GO" id="GO:0051538">
    <property type="term" value="F:3 iron, 4 sulfur cluster binding"/>
    <property type="evidence" value="ECO:0007669"/>
    <property type="project" value="UniProtKB-KW"/>
</dbReference>
<dbReference type="InterPro" id="IPR050711">
    <property type="entry name" value="ET-N_metabolism_enzyme"/>
</dbReference>
<comment type="similarity">
    <text evidence="4">Belongs to the glutamate synthase family.</text>
</comment>
<keyword evidence="11" id="KW-0315">Glutamine amidotransferase</keyword>
<evidence type="ECO:0000313" key="24">
    <source>
        <dbReference type="Proteomes" id="UP000178449"/>
    </source>
</evidence>
<evidence type="ECO:0000256" key="3">
    <source>
        <dbReference type="ARBA" id="ARBA00001974"/>
    </source>
</evidence>
<feature type="domain" description="Glutamine amidotransferase type-2" evidence="22">
    <location>
        <begin position="27"/>
        <end position="424"/>
    </location>
</feature>
<keyword evidence="10" id="KW-0274">FAD</keyword>
<dbReference type="EC" id="1.4.1.13" evidence="5"/>
<dbReference type="FunFam" id="3.60.20.10:FF:000001">
    <property type="entry name" value="Glutamate synthase, large subunit"/>
    <property type="match status" value="1"/>
</dbReference>
<dbReference type="GO" id="GO:0006537">
    <property type="term" value="P:glutamate biosynthetic process"/>
    <property type="evidence" value="ECO:0007669"/>
    <property type="project" value="UniProtKB-KW"/>
</dbReference>
<dbReference type="FunFam" id="3.20.20.70:FF:000031">
    <property type="entry name" value="Glutamate synthase 1 [NADH]"/>
    <property type="match status" value="1"/>
</dbReference>
<comment type="cofactor">
    <cofactor evidence="2">
        <name>[3Fe-4S] cluster</name>
        <dbReference type="ChEBI" id="CHEBI:21137"/>
    </cofactor>
</comment>
<dbReference type="CDD" id="cd00982">
    <property type="entry name" value="gltB_C"/>
    <property type="match status" value="1"/>
</dbReference>
<dbReference type="InterPro" id="IPR002489">
    <property type="entry name" value="Glu_synth_asu_C"/>
</dbReference>
<dbReference type="GO" id="GO:0004355">
    <property type="term" value="F:glutamate synthase (NADPH) activity"/>
    <property type="evidence" value="ECO:0007669"/>
    <property type="project" value="UniProtKB-EC"/>
</dbReference>
<dbReference type="Gene3D" id="2.160.20.60">
    <property type="entry name" value="Glutamate synthase, alpha subunit, C-terminal domain"/>
    <property type="match status" value="1"/>
</dbReference>
<dbReference type="Pfam" id="PF01493">
    <property type="entry name" value="GXGXG"/>
    <property type="match status" value="1"/>
</dbReference>
<comment type="cofactor">
    <cofactor evidence="1">
        <name>FMN</name>
        <dbReference type="ChEBI" id="CHEBI:58210"/>
    </cofactor>
</comment>
<gene>
    <name evidence="23" type="ORF">A2527_13815</name>
</gene>
<dbReference type="NCBIfam" id="NF008730">
    <property type="entry name" value="PRK11750.1"/>
    <property type="match status" value="1"/>
</dbReference>
<dbReference type="CDD" id="cd00713">
    <property type="entry name" value="GltS"/>
    <property type="match status" value="1"/>
</dbReference>
<feature type="compositionally biased region" description="Basic and acidic residues" evidence="21">
    <location>
        <begin position="921"/>
        <end position="935"/>
    </location>
</feature>
<dbReference type="SUPFAM" id="SSF56235">
    <property type="entry name" value="N-terminal nucleophile aminohydrolases (Ntn hydrolases)"/>
    <property type="match status" value="1"/>
</dbReference>
<dbReference type="InterPro" id="IPR029055">
    <property type="entry name" value="Ntn_hydrolases_N"/>
</dbReference>
<dbReference type="SUPFAM" id="SSF69336">
    <property type="entry name" value="Alpha subunit of glutamate synthase, C-terminal domain"/>
    <property type="match status" value="1"/>
</dbReference>
<keyword evidence="13" id="KW-0408">Iron</keyword>
<keyword evidence="8" id="KW-0288">FMN</keyword>
<evidence type="ECO:0000256" key="1">
    <source>
        <dbReference type="ARBA" id="ARBA00001917"/>
    </source>
</evidence>
<evidence type="ECO:0000256" key="11">
    <source>
        <dbReference type="ARBA" id="ARBA00022962"/>
    </source>
</evidence>
<evidence type="ECO:0000256" key="19">
    <source>
        <dbReference type="ARBA" id="ARBA00072108"/>
    </source>
</evidence>
<dbReference type="InterPro" id="IPR002932">
    <property type="entry name" value="Glu_synthdom"/>
</dbReference>
<sequence length="1507" mass="167059">MTDQSHSAFGLPPAEGLYNPANEKDACGVGVIVQVNGERSHQIVEQGLSILINLEHRGAAGSDPKAGDGAGITTQLPYRFLQKEMDKVGVHLEAQGDFGVGMVFLPPDLVSQNQAKQIFEEVIKEERQILIGWRRVPTDNSCLSKDMLHMEPSIWQVFIANSLGDYDAFERKLYTIRRLVELRIEASDIKDKGFFYVCSLSWRTICYKGMFLAWQLGKYYADLSDPDFVSAIALVHQRYSTNTFPTWSLAQPFRYIAHNGEINTLRGNINWIKARESIFSSSYFGDDIEKLKPVLQEGGSDSSTFDNFFEFLVATGRSMEHAFAMMVPEAWENQKQIDKDLHGFYEYHAALQEPWDGPAAMIFTDGRYVGGGLDRNGLRPMRYVQTKDDLFVMASEIGVIQVPTERVVKKGRLGPGRMILIDTEEGIITRNDEIKARLSRQKPYARWVDENKIYRELLPEPGTVRQPRYDELRQNQRIFVYTYEELNRLLKPMAIDGQETTYSMGNDVPLAVLSDHPKLLFNYFKQLFAQVTNPAIDSIRESLVMSLKSNIGGSYNIMEESPSNCKMLEVPAPVLTNAELEQFKKMDYSGFRSKVVEMGYRLNEISLEQAIEDLCARAEAAVDEGHRLVVLSDRCVNEEVAPIPSLLAVSAVHHDLIAKKKRGKIGLIVESGEVREVHHFAMLIGYGAGAINPYLALESIVQMEISQELPQGLDSQQAQVNYINAVNMGLKKIFSKMGISTLASYQGAQIFEAVGLNSTLIEKHFAGTQSVVEGIGLEELHREIRMRHRRAYAPEARSFHKLMTSGEYHWRGQGEYHGYNPTVISMLQQATTRNDYAAFKKFTHFVDHESHPQSLRHLFDFDFTARAPVPIEEVEPVDVLTKRFITGAMSIGSISREAHESLAIAMNRIGGRSNSGEGGEDPDRFTPDANGDSRRSKIKQVASGRFGVTSHYLVNGDELQIKVAQGAKPGEGGQLPGFKVDDYIGKLRHTIPGVTLISPPPHHDIYSIEDLAQLIFDLKNANNQADVSVKLVSESGVGTVAAGVSKALAESVTIAGHDGGTGASPATSIKHAGLPWEIGLAETQQTLVTNNLRGQIRVQVDGQLKSGRDVVIAALIGAEEFGFATSALVILGCIMMRKCHLNTCPVGVATQDVELRSKFKGDPDHVVNFFRFVAQEVRELMAALGYRKFEEMVGQVDRLKTKEAIDHWKSKGLDFRKLFTKPKSRDGVYRNIGKPPRNLDGILDLELIKLAAPAIERGEKVRFSMDIRNRNRTTGTMLGSEITRKYHAQGLPEDTIIVDLNGTAGQSLGAFIPSGLTLNLKGDANDYVGKGLSGGKIVLSIPDGATWRATQNMIAGNTLLYGATSGKAFFNGKVGERFAVRNSGAMAVVEGVGDHGCEYMTGGVVVVLGETGKNFAAGMSGGLAFVYDQDRLFKKRCNLSLVDIEQVTDPDYAALLKSMVEEHYQLTGSKRAKLLLDNWKKHLTEFVLVIPLEYRKILATTNSTKAS</sequence>
<evidence type="ECO:0000256" key="16">
    <source>
        <dbReference type="ARBA" id="ARBA00023291"/>
    </source>
</evidence>
<name>A0A1F6G5C7_9PROT</name>
<evidence type="ECO:0000313" key="23">
    <source>
        <dbReference type="EMBL" id="OGG93314.1"/>
    </source>
</evidence>
<evidence type="ECO:0000256" key="21">
    <source>
        <dbReference type="SAM" id="MobiDB-lite"/>
    </source>
</evidence>
<dbReference type="Pfam" id="PF04898">
    <property type="entry name" value="Glu_syn_central"/>
    <property type="match status" value="1"/>
</dbReference>
<dbReference type="Gene3D" id="3.60.20.10">
    <property type="entry name" value="Glutamine Phosphoribosylpyrophosphate, subunit 1, domain 1"/>
    <property type="match status" value="1"/>
</dbReference>
<evidence type="ECO:0000256" key="17">
    <source>
        <dbReference type="ARBA" id="ARBA00037898"/>
    </source>
</evidence>
<keyword evidence="15" id="KW-0314">Glutamate biosynthesis</keyword>
<evidence type="ECO:0000256" key="7">
    <source>
        <dbReference type="ARBA" id="ARBA00022630"/>
    </source>
</evidence>
<dbReference type="FunFam" id="2.160.20.60:FF:000001">
    <property type="entry name" value="Glutamate synthase, large subunit"/>
    <property type="match status" value="1"/>
</dbReference>
<dbReference type="Pfam" id="PF01645">
    <property type="entry name" value="Glu_synthase"/>
    <property type="match status" value="1"/>
</dbReference>
<organism evidence="23 24">
    <name type="scientific">Candidatus Lambdaproteobacteria bacterium RIFOXYD2_FULL_50_16</name>
    <dbReference type="NCBI Taxonomy" id="1817772"/>
    <lineage>
        <taxon>Bacteria</taxon>
        <taxon>Pseudomonadati</taxon>
        <taxon>Pseudomonadota</taxon>
        <taxon>Candidatus Lambdaproteobacteria</taxon>
    </lineage>
</organism>
<dbReference type="PANTHER" id="PTHR11938:SF133">
    <property type="entry name" value="GLUTAMATE SYNTHASE (NADH)"/>
    <property type="match status" value="1"/>
</dbReference>
<evidence type="ECO:0000256" key="8">
    <source>
        <dbReference type="ARBA" id="ARBA00022643"/>
    </source>
</evidence>
<keyword evidence="12" id="KW-0560">Oxidoreductase</keyword>
<dbReference type="Gene3D" id="3.20.20.70">
    <property type="entry name" value="Aldolase class I"/>
    <property type="match status" value="2"/>
</dbReference>
<reference evidence="23 24" key="1">
    <citation type="journal article" date="2016" name="Nat. Commun.">
        <title>Thousands of microbial genomes shed light on interconnected biogeochemical processes in an aquifer system.</title>
        <authorList>
            <person name="Anantharaman K."/>
            <person name="Brown C.T."/>
            <person name="Hug L.A."/>
            <person name="Sharon I."/>
            <person name="Castelle C.J."/>
            <person name="Probst A.J."/>
            <person name="Thomas B.C."/>
            <person name="Singh A."/>
            <person name="Wilkins M.J."/>
            <person name="Karaoz U."/>
            <person name="Brodie E.L."/>
            <person name="Williams K.H."/>
            <person name="Hubbard S.S."/>
            <person name="Banfield J.F."/>
        </authorList>
    </citation>
    <scope>NUCLEOTIDE SEQUENCE [LARGE SCALE GENOMIC DNA]</scope>
</reference>
<dbReference type="PROSITE" id="PS51278">
    <property type="entry name" value="GATASE_TYPE_2"/>
    <property type="match status" value="1"/>
</dbReference>
<comment type="cofactor">
    <cofactor evidence="3">
        <name>FAD</name>
        <dbReference type="ChEBI" id="CHEBI:57692"/>
    </cofactor>
</comment>
<evidence type="ECO:0000256" key="2">
    <source>
        <dbReference type="ARBA" id="ARBA00001927"/>
    </source>
</evidence>
<dbReference type="InterPro" id="IPR017932">
    <property type="entry name" value="GATase_2_dom"/>
</dbReference>
<evidence type="ECO:0000256" key="20">
    <source>
        <dbReference type="ARBA" id="ARBA00079921"/>
    </source>
</evidence>
<evidence type="ECO:0000256" key="15">
    <source>
        <dbReference type="ARBA" id="ARBA00023164"/>
    </source>
</evidence>
<keyword evidence="14" id="KW-0411">Iron-sulfur</keyword>
<dbReference type="STRING" id="1817772.A2527_13815"/>
<evidence type="ECO:0000256" key="6">
    <source>
        <dbReference type="ARBA" id="ARBA00022605"/>
    </source>
</evidence>
<accession>A0A1F6G5C7</accession>
<keyword evidence="7" id="KW-0285">Flavoprotein</keyword>
<proteinExistence type="inferred from homology"/>
<evidence type="ECO:0000256" key="12">
    <source>
        <dbReference type="ARBA" id="ARBA00023002"/>
    </source>
</evidence>
<dbReference type="InterPro" id="IPR013785">
    <property type="entry name" value="Aldolase_TIM"/>
</dbReference>
<keyword evidence="9" id="KW-0479">Metal-binding</keyword>
<comment type="caution">
    <text evidence="23">The sequence shown here is derived from an EMBL/GenBank/DDBJ whole genome shotgun (WGS) entry which is preliminary data.</text>
</comment>
<dbReference type="CDD" id="cd02808">
    <property type="entry name" value="GltS_FMN"/>
    <property type="match status" value="1"/>
</dbReference>
<comment type="catalytic activity">
    <reaction evidence="18">
        <text>2 L-glutamate + NADP(+) = L-glutamine + 2-oxoglutarate + NADPH + H(+)</text>
        <dbReference type="Rhea" id="RHEA:15501"/>
        <dbReference type="ChEBI" id="CHEBI:15378"/>
        <dbReference type="ChEBI" id="CHEBI:16810"/>
        <dbReference type="ChEBI" id="CHEBI:29985"/>
        <dbReference type="ChEBI" id="CHEBI:57783"/>
        <dbReference type="ChEBI" id="CHEBI:58349"/>
        <dbReference type="ChEBI" id="CHEBI:58359"/>
        <dbReference type="EC" id="1.4.1.13"/>
    </reaction>
</comment>
<dbReference type="Pfam" id="PF00310">
    <property type="entry name" value="GATase_2"/>
    <property type="match status" value="1"/>
</dbReference>
<dbReference type="Proteomes" id="UP000178449">
    <property type="component" value="Unassembled WGS sequence"/>
</dbReference>
<feature type="region of interest" description="Disordered" evidence="21">
    <location>
        <begin position="909"/>
        <end position="938"/>
    </location>
</feature>
<dbReference type="InterPro" id="IPR006982">
    <property type="entry name" value="Glu_synth_centr_N"/>
</dbReference>
<evidence type="ECO:0000256" key="9">
    <source>
        <dbReference type="ARBA" id="ARBA00022723"/>
    </source>
</evidence>
<keyword evidence="6" id="KW-0028">Amino-acid biosynthesis</keyword>
<protein>
    <recommendedName>
        <fullName evidence="19">Glutamate synthase [NADPH] large chain</fullName>
        <ecNumber evidence="5">1.4.1.13</ecNumber>
    </recommendedName>
    <alternativeName>
        <fullName evidence="20">Glutamate synthase subunit alpha</fullName>
    </alternativeName>
</protein>
<evidence type="ECO:0000256" key="14">
    <source>
        <dbReference type="ARBA" id="ARBA00023014"/>
    </source>
</evidence>
<dbReference type="SUPFAM" id="SSF51395">
    <property type="entry name" value="FMN-linked oxidoreductases"/>
    <property type="match status" value="1"/>
</dbReference>
<evidence type="ECO:0000259" key="22">
    <source>
        <dbReference type="PROSITE" id="PS51278"/>
    </source>
</evidence>
<evidence type="ECO:0000256" key="13">
    <source>
        <dbReference type="ARBA" id="ARBA00023004"/>
    </source>
</evidence>
<comment type="pathway">
    <text evidence="17">Amino-acid biosynthesis; L-glutamate biosynthesis via GLT pathway; L-glutamate from 2-oxoglutarate and L-glutamine (NADP(+) route): step 1/1.</text>
</comment>
<evidence type="ECO:0000256" key="10">
    <source>
        <dbReference type="ARBA" id="ARBA00022827"/>
    </source>
</evidence>
<dbReference type="GO" id="GO:0019676">
    <property type="term" value="P:ammonia assimilation cycle"/>
    <property type="evidence" value="ECO:0007669"/>
    <property type="project" value="TreeGrafter"/>
</dbReference>